<dbReference type="EMBL" id="JAUQYP010000001">
    <property type="protein sequence ID" value="MDO8106877.1"/>
    <property type="molecule type" value="Genomic_DNA"/>
</dbReference>
<proteinExistence type="predicted"/>
<keyword evidence="3" id="KW-1185">Reference proteome</keyword>
<feature type="transmembrane region" description="Helical" evidence="1">
    <location>
        <begin position="90"/>
        <end position="108"/>
    </location>
</feature>
<name>A0ABT9D7Q2_9CELL</name>
<feature type="transmembrane region" description="Helical" evidence="1">
    <location>
        <begin position="12"/>
        <end position="29"/>
    </location>
</feature>
<keyword evidence="1" id="KW-0812">Transmembrane</keyword>
<evidence type="ECO:0008006" key="4">
    <source>
        <dbReference type="Google" id="ProtNLM"/>
    </source>
</evidence>
<comment type="caution">
    <text evidence="2">The sequence shown here is derived from an EMBL/GenBank/DDBJ whole genome shotgun (WGS) entry which is preliminary data.</text>
</comment>
<feature type="transmembrane region" description="Helical" evidence="1">
    <location>
        <begin position="35"/>
        <end position="52"/>
    </location>
</feature>
<evidence type="ECO:0000313" key="3">
    <source>
        <dbReference type="Proteomes" id="UP001232536"/>
    </source>
</evidence>
<sequence>MDTPPARALARWAGMFLVGVLVGIVGTSVHRLARPWGLLLALALVLLGGVVGRAWAGAVAVLAVGLGVVTATGVLGVQGPGGDVLIAADGVGYVWYAGALVVAGAYLLPRSWFRESPPSRSPHT</sequence>
<evidence type="ECO:0000313" key="2">
    <source>
        <dbReference type="EMBL" id="MDO8106877.1"/>
    </source>
</evidence>
<evidence type="ECO:0000256" key="1">
    <source>
        <dbReference type="SAM" id="Phobius"/>
    </source>
</evidence>
<dbReference type="Proteomes" id="UP001232536">
    <property type="component" value="Unassembled WGS sequence"/>
</dbReference>
<gene>
    <name evidence="2" type="ORF">Q6348_06660</name>
</gene>
<keyword evidence="1" id="KW-1133">Transmembrane helix</keyword>
<organism evidence="2 3">
    <name type="scientific">Actinotalea lenta</name>
    <dbReference type="NCBI Taxonomy" id="3064654"/>
    <lineage>
        <taxon>Bacteria</taxon>
        <taxon>Bacillati</taxon>
        <taxon>Actinomycetota</taxon>
        <taxon>Actinomycetes</taxon>
        <taxon>Micrococcales</taxon>
        <taxon>Cellulomonadaceae</taxon>
        <taxon>Actinotalea</taxon>
    </lineage>
</organism>
<keyword evidence="1" id="KW-0472">Membrane</keyword>
<feature type="transmembrane region" description="Helical" evidence="1">
    <location>
        <begin position="59"/>
        <end position="78"/>
    </location>
</feature>
<accession>A0ABT9D7Q2</accession>
<reference evidence="2 3" key="1">
    <citation type="submission" date="2023-07" db="EMBL/GenBank/DDBJ databases">
        <title>Description of novel actinomycetes strains, isolated from tidal flat sediment.</title>
        <authorList>
            <person name="Lu C."/>
        </authorList>
    </citation>
    <scope>NUCLEOTIDE SEQUENCE [LARGE SCALE GENOMIC DNA]</scope>
    <source>
        <strain evidence="2 3">SYSU T00b441</strain>
    </source>
</reference>
<protein>
    <recommendedName>
        <fullName evidence="4">Histidinol dehydrogenase</fullName>
    </recommendedName>
</protein>
<dbReference type="RefSeq" id="WP_304600515.1">
    <property type="nucleotide sequence ID" value="NZ_JAUQYO010000001.1"/>
</dbReference>